<feature type="region of interest" description="Disordered" evidence="1">
    <location>
        <begin position="104"/>
        <end position="125"/>
    </location>
</feature>
<evidence type="ECO:0000313" key="3">
    <source>
        <dbReference type="Proteomes" id="UP000253426"/>
    </source>
</evidence>
<name>A0A366HPN8_9BACT</name>
<dbReference type="Proteomes" id="UP000253426">
    <property type="component" value="Unassembled WGS sequence"/>
</dbReference>
<accession>A0A366HPN8</accession>
<keyword evidence="3" id="KW-1185">Reference proteome</keyword>
<feature type="compositionally biased region" description="Pro residues" evidence="1">
    <location>
        <begin position="111"/>
        <end position="125"/>
    </location>
</feature>
<comment type="caution">
    <text evidence="2">The sequence shown here is derived from an EMBL/GenBank/DDBJ whole genome shotgun (WGS) entry which is preliminary data.</text>
</comment>
<dbReference type="EMBL" id="QNRR01000005">
    <property type="protein sequence ID" value="RBP43935.1"/>
    <property type="molecule type" value="Genomic_DNA"/>
</dbReference>
<sequence length="125" mass="13807">MQIIGIENMTGQELAHELDRGGRFVMFKYTFSVIVMTFNKGSDIYFIKGSEGRMGKGARYTLLTLFCGWWGLPWGPIYSIGSLWTNLSGGQDVTNEVLAVLQAPSHERYGTPPPVPSSAPPPIPR</sequence>
<evidence type="ECO:0000313" key="2">
    <source>
        <dbReference type="EMBL" id="RBP43935.1"/>
    </source>
</evidence>
<organism evidence="2 3">
    <name type="scientific">Roseimicrobium gellanilyticum</name>
    <dbReference type="NCBI Taxonomy" id="748857"/>
    <lineage>
        <taxon>Bacteria</taxon>
        <taxon>Pseudomonadati</taxon>
        <taxon>Verrucomicrobiota</taxon>
        <taxon>Verrucomicrobiia</taxon>
        <taxon>Verrucomicrobiales</taxon>
        <taxon>Verrucomicrobiaceae</taxon>
        <taxon>Roseimicrobium</taxon>
    </lineage>
</organism>
<gene>
    <name evidence="2" type="ORF">DES53_105334</name>
</gene>
<dbReference type="RefSeq" id="WP_211325575.1">
    <property type="nucleotide sequence ID" value="NZ_QNRR01000005.1"/>
</dbReference>
<evidence type="ECO:0000256" key="1">
    <source>
        <dbReference type="SAM" id="MobiDB-lite"/>
    </source>
</evidence>
<reference evidence="2 3" key="1">
    <citation type="submission" date="2018-06" db="EMBL/GenBank/DDBJ databases">
        <title>Genomic Encyclopedia of Type Strains, Phase IV (KMG-IV): sequencing the most valuable type-strain genomes for metagenomic binning, comparative biology and taxonomic classification.</title>
        <authorList>
            <person name="Goeker M."/>
        </authorList>
    </citation>
    <scope>NUCLEOTIDE SEQUENCE [LARGE SCALE GENOMIC DNA]</scope>
    <source>
        <strain evidence="2 3">DSM 25532</strain>
    </source>
</reference>
<proteinExistence type="predicted"/>
<protein>
    <submittedName>
        <fullName evidence="2">Uncharacterized protein</fullName>
    </submittedName>
</protein>
<dbReference type="AlphaFoldDB" id="A0A366HPN8"/>